<feature type="repeat" description="TPR" evidence="1">
    <location>
        <begin position="15"/>
        <end position="48"/>
    </location>
</feature>
<reference evidence="2 3" key="1">
    <citation type="submission" date="2020-02" db="EMBL/GenBank/DDBJ databases">
        <title>Genomic and physiological characterization of two novel Nitrospinaceae genera.</title>
        <authorList>
            <person name="Mueller A.J."/>
            <person name="Jung M.-Y."/>
            <person name="Strachan C.R."/>
            <person name="Herbold C.W."/>
            <person name="Kirkegaard R.H."/>
            <person name="Daims H."/>
        </authorList>
    </citation>
    <scope>NUCLEOTIDE SEQUENCE [LARGE SCALE GENOMIC DNA]</scope>
    <source>
        <strain evidence="2">EB</strain>
    </source>
</reference>
<keyword evidence="1" id="KW-0802">TPR repeat</keyword>
<dbReference type="Gene3D" id="1.25.40.10">
    <property type="entry name" value="Tetratricopeptide repeat domain"/>
    <property type="match status" value="1"/>
</dbReference>
<dbReference type="KEGG" id="nli:G3M70_14935"/>
<dbReference type="InterPro" id="IPR011990">
    <property type="entry name" value="TPR-like_helical_dom_sf"/>
</dbReference>
<sequence>MPREQTVSVEQVREAQELFKNGMDLHQEKKFKEAIELFKSCASVNPEDASHLGELTKKLKSGSYKLDQESIAYMGCSAVHLNSLVAELTEEEKEEVPIEQSLLEAFNSWH</sequence>
<gene>
    <name evidence="2" type="ORF">G3M70_14935</name>
</gene>
<name>A0A7T0BY66_9BACT</name>
<evidence type="ECO:0000313" key="3">
    <source>
        <dbReference type="Proteomes" id="UP000594688"/>
    </source>
</evidence>
<dbReference type="Proteomes" id="UP000594688">
    <property type="component" value="Chromosome"/>
</dbReference>
<evidence type="ECO:0008006" key="4">
    <source>
        <dbReference type="Google" id="ProtNLM"/>
    </source>
</evidence>
<accession>A0A7T0BY66</accession>
<dbReference type="EMBL" id="CP048685">
    <property type="protein sequence ID" value="QPJ63099.1"/>
    <property type="molecule type" value="Genomic_DNA"/>
</dbReference>
<dbReference type="AlphaFoldDB" id="A0A7T0BY66"/>
<proteinExistence type="predicted"/>
<dbReference type="PROSITE" id="PS50005">
    <property type="entry name" value="TPR"/>
    <property type="match status" value="1"/>
</dbReference>
<evidence type="ECO:0000313" key="2">
    <source>
        <dbReference type="EMBL" id="QPJ63099.1"/>
    </source>
</evidence>
<evidence type="ECO:0000256" key="1">
    <source>
        <dbReference type="PROSITE-ProRule" id="PRU00339"/>
    </source>
</evidence>
<organism evidence="2 3">
    <name type="scientific">Candidatus Nitronauta litoralis</name>
    <dbReference type="NCBI Taxonomy" id="2705533"/>
    <lineage>
        <taxon>Bacteria</taxon>
        <taxon>Pseudomonadati</taxon>
        <taxon>Nitrospinota/Tectimicrobiota group</taxon>
        <taxon>Nitrospinota</taxon>
        <taxon>Nitrospinia</taxon>
        <taxon>Nitrospinales</taxon>
        <taxon>Nitrospinaceae</taxon>
        <taxon>Candidatus Nitronauta</taxon>
    </lineage>
</organism>
<dbReference type="InterPro" id="IPR019734">
    <property type="entry name" value="TPR_rpt"/>
</dbReference>
<protein>
    <recommendedName>
        <fullName evidence="4">Tetratricopeptide repeat protein</fullName>
    </recommendedName>
</protein>